<organism evidence="8 9">
    <name type="scientific">Vallicoccus soli</name>
    <dbReference type="NCBI Taxonomy" id="2339232"/>
    <lineage>
        <taxon>Bacteria</taxon>
        <taxon>Bacillati</taxon>
        <taxon>Actinomycetota</taxon>
        <taxon>Actinomycetes</taxon>
        <taxon>Motilibacterales</taxon>
        <taxon>Vallicoccaceae</taxon>
        <taxon>Vallicoccus</taxon>
    </lineage>
</organism>
<evidence type="ECO:0000313" key="8">
    <source>
        <dbReference type="EMBL" id="RJK94298.1"/>
    </source>
</evidence>
<dbReference type="PANTHER" id="PTHR32196:SF63">
    <property type="entry name" value="INNER MEMBRANE ABC TRANSPORTER PERMEASE PROTEIN YJFF"/>
    <property type="match status" value="1"/>
</dbReference>
<dbReference type="Pfam" id="PF02653">
    <property type="entry name" value="BPD_transp_2"/>
    <property type="match status" value="1"/>
</dbReference>
<feature type="transmembrane region" description="Helical" evidence="7">
    <location>
        <begin position="318"/>
        <end position="337"/>
    </location>
</feature>
<evidence type="ECO:0000256" key="1">
    <source>
        <dbReference type="ARBA" id="ARBA00004651"/>
    </source>
</evidence>
<sequence>MSSATGTPAGSSLAPGAPITDGGVQESRWERAARAAQERGALAVLVLVVLVASFAFDTFATGANLSNIAIQSAFLAVIALGMTFVIITGGIDLSVGSVYALGGVLAAWGSQHGTWAALLVPLVVCGGIGLVNGLLIARGGMAPFIVTLATLLFARGLTLTITDSGAEVFLVPQGSSFSRLGQGELFGIAYPVYVALGLFALGALLLQRTAFGQTVLAVGSNEDAATLMGMRVQRAKLLAYVLSGTLAGFAGAMLAARSSSGVPTVGVGLELDAIAAVVIGGTLLTGGAGTTGGTLCGVLLLGVIQNVINQIGSLGSSYQSVVSGAFLIVVVVVQTFLSRRRR</sequence>
<comment type="caution">
    <text evidence="8">The sequence shown here is derived from an EMBL/GenBank/DDBJ whole genome shotgun (WGS) entry which is preliminary data.</text>
</comment>
<evidence type="ECO:0000256" key="5">
    <source>
        <dbReference type="ARBA" id="ARBA00023136"/>
    </source>
</evidence>
<proteinExistence type="predicted"/>
<dbReference type="GO" id="GO:0022857">
    <property type="term" value="F:transmembrane transporter activity"/>
    <property type="evidence" value="ECO:0007669"/>
    <property type="project" value="InterPro"/>
</dbReference>
<evidence type="ECO:0000256" key="2">
    <source>
        <dbReference type="ARBA" id="ARBA00022475"/>
    </source>
</evidence>
<feature type="transmembrane region" description="Helical" evidence="7">
    <location>
        <begin position="237"/>
        <end position="256"/>
    </location>
</feature>
<gene>
    <name evidence="8" type="ORF">D5H78_15060</name>
</gene>
<comment type="subcellular location">
    <subcellularLocation>
        <location evidence="1">Cell membrane</location>
        <topology evidence="1">Multi-pass membrane protein</topology>
    </subcellularLocation>
</comment>
<dbReference type="InterPro" id="IPR001851">
    <property type="entry name" value="ABC_transp_permease"/>
</dbReference>
<feature type="compositionally biased region" description="Polar residues" evidence="6">
    <location>
        <begin position="1"/>
        <end position="10"/>
    </location>
</feature>
<dbReference type="RefSeq" id="WP_119951307.1">
    <property type="nucleotide sequence ID" value="NZ_QZEZ01000007.1"/>
</dbReference>
<evidence type="ECO:0000313" key="9">
    <source>
        <dbReference type="Proteomes" id="UP000265614"/>
    </source>
</evidence>
<feature type="transmembrane region" description="Helical" evidence="7">
    <location>
        <begin position="40"/>
        <end position="56"/>
    </location>
</feature>
<dbReference type="PANTHER" id="PTHR32196">
    <property type="entry name" value="ABC TRANSPORTER PERMEASE PROTEIN YPHD-RELATED-RELATED"/>
    <property type="match status" value="1"/>
</dbReference>
<keyword evidence="4 7" id="KW-1133">Transmembrane helix</keyword>
<keyword evidence="9" id="KW-1185">Reference proteome</keyword>
<evidence type="ECO:0000256" key="4">
    <source>
        <dbReference type="ARBA" id="ARBA00022989"/>
    </source>
</evidence>
<dbReference type="CDD" id="cd06579">
    <property type="entry name" value="TM_PBP1_transp_AraH_like"/>
    <property type="match status" value="1"/>
</dbReference>
<evidence type="ECO:0000256" key="3">
    <source>
        <dbReference type="ARBA" id="ARBA00022692"/>
    </source>
</evidence>
<name>A0A3A3YYT3_9ACTN</name>
<evidence type="ECO:0000256" key="7">
    <source>
        <dbReference type="SAM" id="Phobius"/>
    </source>
</evidence>
<feature type="region of interest" description="Disordered" evidence="6">
    <location>
        <begin position="1"/>
        <end position="23"/>
    </location>
</feature>
<feature type="transmembrane region" description="Helical" evidence="7">
    <location>
        <begin position="68"/>
        <end position="86"/>
    </location>
</feature>
<keyword evidence="2" id="KW-1003">Cell membrane</keyword>
<dbReference type="AlphaFoldDB" id="A0A3A3YYT3"/>
<reference evidence="8 9" key="1">
    <citation type="submission" date="2018-09" db="EMBL/GenBank/DDBJ databases">
        <title>YIM 75000 draft genome.</title>
        <authorList>
            <person name="Tang S."/>
            <person name="Feng Y."/>
        </authorList>
    </citation>
    <scope>NUCLEOTIDE SEQUENCE [LARGE SCALE GENOMIC DNA]</scope>
    <source>
        <strain evidence="8 9">YIM 75000</strain>
    </source>
</reference>
<keyword evidence="5 7" id="KW-0472">Membrane</keyword>
<feature type="transmembrane region" description="Helical" evidence="7">
    <location>
        <begin position="115"/>
        <end position="137"/>
    </location>
</feature>
<dbReference type="GO" id="GO:0005886">
    <property type="term" value="C:plasma membrane"/>
    <property type="evidence" value="ECO:0007669"/>
    <property type="project" value="UniProtKB-SubCell"/>
</dbReference>
<evidence type="ECO:0000256" key="6">
    <source>
        <dbReference type="SAM" id="MobiDB-lite"/>
    </source>
</evidence>
<feature type="transmembrane region" description="Helical" evidence="7">
    <location>
        <begin position="185"/>
        <end position="206"/>
    </location>
</feature>
<feature type="transmembrane region" description="Helical" evidence="7">
    <location>
        <begin position="292"/>
        <end position="312"/>
    </location>
</feature>
<dbReference type="OrthoDB" id="9808136at2"/>
<dbReference type="EMBL" id="QZEZ01000007">
    <property type="protein sequence ID" value="RJK94298.1"/>
    <property type="molecule type" value="Genomic_DNA"/>
</dbReference>
<accession>A0A3A3YYT3</accession>
<dbReference type="Proteomes" id="UP000265614">
    <property type="component" value="Unassembled WGS sequence"/>
</dbReference>
<keyword evidence="3 7" id="KW-0812">Transmembrane</keyword>
<protein>
    <submittedName>
        <fullName evidence="8">ABC transporter permease</fullName>
    </submittedName>
</protein>
<feature type="transmembrane region" description="Helical" evidence="7">
    <location>
        <begin position="144"/>
        <end position="165"/>
    </location>
</feature>